<dbReference type="GO" id="GO:0003824">
    <property type="term" value="F:catalytic activity"/>
    <property type="evidence" value="ECO:0007669"/>
    <property type="project" value="InterPro"/>
</dbReference>
<dbReference type="InterPro" id="IPR004113">
    <property type="entry name" value="FAD-bd_oxidored_4_C"/>
</dbReference>
<evidence type="ECO:0000313" key="6">
    <source>
        <dbReference type="EMBL" id="AIL32469.1"/>
    </source>
</evidence>
<dbReference type="InterPro" id="IPR016167">
    <property type="entry name" value="FAD-bd_PCMH_sub1"/>
</dbReference>
<evidence type="ECO:0000256" key="4">
    <source>
        <dbReference type="ARBA" id="ARBA00022827"/>
    </source>
</evidence>
<evidence type="ECO:0000256" key="2">
    <source>
        <dbReference type="ARBA" id="ARBA00008000"/>
    </source>
</evidence>
<evidence type="ECO:0000313" key="7">
    <source>
        <dbReference type="Proteomes" id="UP000028945"/>
    </source>
</evidence>
<dbReference type="Pfam" id="PF02913">
    <property type="entry name" value="FAD-oxidase_C"/>
    <property type="match status" value="1"/>
</dbReference>
<sequence length="472" mass="51694">MQVRKDLIQIVGQPYVLDEANMEKYLLDWRGRISGRAIAVVLPGNKQELIQVVNYCQEKNIPITTQGGNTGLCGGSIPDQSGQSIVIVTQRMNRIVDIDVINETITVEAGCTLKDVQDAAKTVSKLFPLSLASEGSCTIGGNIATNAGGTQVLRYGTMRDLVLGLEAVMPDGSLYEGLKGLRKDNTGYSLNNLLIGSEGTLGIVTAATLKLFPMPKSQRTAMVCVSTPAKALELLHLAKARLASGLTAFELIAQTCLHAVTTLFPEQKNPFVDESSRQSEWFVLLEHSDFEGDEHAYEQLSRLLSQAMEEDIISDAVISQSIQQSRRLWHLRESIPLAEKALGKAVKNDISLPISGIDDFIQTTNALLQEAFPGCKHIIFGHLGDGNLHYNVGPSSKADPQFVEKYQDQIFKIVWDNVAKYNGSISAEHGIGSLKKDYLPRYKSAVELNLMKKIKQAWDPKGLMNPGKLLSN</sequence>
<dbReference type="KEGG" id="bpsi:IX83_03350"/>
<dbReference type="Gene3D" id="3.30.465.10">
    <property type="match status" value="1"/>
</dbReference>
<keyword evidence="7" id="KW-1185">Reference proteome</keyword>
<organism evidence="6 7">
    <name type="scientific">Basilea psittacipulmonis DSM 24701</name>
    <dbReference type="NCBI Taxonomy" id="1072685"/>
    <lineage>
        <taxon>Bacteria</taxon>
        <taxon>Pseudomonadati</taxon>
        <taxon>Pseudomonadota</taxon>
        <taxon>Betaproteobacteria</taxon>
        <taxon>Burkholderiales</taxon>
        <taxon>Alcaligenaceae</taxon>
        <taxon>Basilea</taxon>
    </lineage>
</organism>
<dbReference type="Proteomes" id="UP000028945">
    <property type="component" value="Chromosome"/>
</dbReference>
<dbReference type="PROSITE" id="PS51387">
    <property type="entry name" value="FAD_PCMH"/>
    <property type="match status" value="1"/>
</dbReference>
<dbReference type="SUPFAM" id="SSF55103">
    <property type="entry name" value="FAD-linked oxidases, C-terminal domain"/>
    <property type="match status" value="1"/>
</dbReference>
<dbReference type="Gene3D" id="3.30.70.2190">
    <property type="match status" value="1"/>
</dbReference>
<dbReference type="Pfam" id="PF01565">
    <property type="entry name" value="FAD_binding_4"/>
    <property type="match status" value="1"/>
</dbReference>
<dbReference type="InterPro" id="IPR016171">
    <property type="entry name" value="Vanillyl_alc_oxidase_C-sub2"/>
</dbReference>
<dbReference type="PANTHER" id="PTHR43716:SF2">
    <property type="entry name" value="BLL6224 PROTEIN"/>
    <property type="match status" value="1"/>
</dbReference>
<dbReference type="GO" id="GO:0071949">
    <property type="term" value="F:FAD binding"/>
    <property type="evidence" value="ECO:0007669"/>
    <property type="project" value="InterPro"/>
</dbReference>
<dbReference type="eggNOG" id="COG0277">
    <property type="taxonomic scope" value="Bacteria"/>
</dbReference>
<dbReference type="RefSeq" id="WP_038499131.1">
    <property type="nucleotide sequence ID" value="NZ_AFWK01000019.1"/>
</dbReference>
<dbReference type="STRING" id="1072685.IX83_03350"/>
<keyword evidence="3" id="KW-0285">Flavoprotein</keyword>
<dbReference type="InterPro" id="IPR036318">
    <property type="entry name" value="FAD-bd_PCMH-like_sf"/>
</dbReference>
<dbReference type="AlphaFoldDB" id="A0A077DCY3"/>
<keyword evidence="4" id="KW-0274">FAD</keyword>
<dbReference type="Gene3D" id="3.30.70.2740">
    <property type="match status" value="1"/>
</dbReference>
<dbReference type="FunFam" id="1.10.45.10:FF:000001">
    <property type="entry name" value="D-lactate dehydrogenase mitochondrial"/>
    <property type="match status" value="1"/>
</dbReference>
<dbReference type="EMBL" id="CP009238">
    <property type="protein sequence ID" value="AIL32469.1"/>
    <property type="molecule type" value="Genomic_DNA"/>
</dbReference>
<gene>
    <name evidence="6" type="ORF">IX83_03350</name>
</gene>
<evidence type="ECO:0000256" key="3">
    <source>
        <dbReference type="ARBA" id="ARBA00022630"/>
    </source>
</evidence>
<feature type="domain" description="FAD-binding PCMH-type" evidence="5">
    <location>
        <begin position="33"/>
        <end position="214"/>
    </location>
</feature>
<evidence type="ECO:0000256" key="1">
    <source>
        <dbReference type="ARBA" id="ARBA00001974"/>
    </source>
</evidence>
<evidence type="ECO:0000259" key="5">
    <source>
        <dbReference type="PROSITE" id="PS51387"/>
    </source>
</evidence>
<dbReference type="InterPro" id="IPR016169">
    <property type="entry name" value="FAD-bd_PCMH_sub2"/>
</dbReference>
<dbReference type="Gene3D" id="1.10.45.10">
    <property type="entry name" value="Vanillyl-alcohol Oxidase, Chain A, domain 4"/>
    <property type="match status" value="1"/>
</dbReference>
<reference evidence="6 7" key="1">
    <citation type="journal article" date="2014" name="BMC Genomics">
        <title>A genomic perspective on a new bacterial genus and species from the Alcaligenaceae family, Basilea psittacipulmonis.</title>
        <authorList>
            <person name="Whiteson K.L."/>
            <person name="Hernandez D."/>
            <person name="Lazarevic V."/>
            <person name="Gaia N."/>
            <person name="Farinelli L."/>
            <person name="Francois P."/>
            <person name="Pilo P."/>
            <person name="Frey J."/>
            <person name="Schrenzel J."/>
        </authorList>
    </citation>
    <scope>NUCLEOTIDE SEQUENCE [LARGE SCALE GENOMIC DNA]</scope>
    <source>
        <strain evidence="6 7">DSM 24701</strain>
    </source>
</reference>
<dbReference type="InterPro" id="IPR016164">
    <property type="entry name" value="FAD-linked_Oxase-like_C"/>
</dbReference>
<dbReference type="Gene3D" id="3.30.43.10">
    <property type="entry name" value="Uridine Diphospho-n-acetylenolpyruvylglucosamine Reductase, domain 2"/>
    <property type="match status" value="1"/>
</dbReference>
<comment type="similarity">
    <text evidence="2">Belongs to the FAD-binding oxidoreductase/transferase type 4 family.</text>
</comment>
<dbReference type="HOGENOM" id="CLU_017779_4_1_4"/>
<accession>A0A077DCY3</accession>
<protein>
    <submittedName>
        <fullName evidence="6">2-hydroxyacid dehydrogenase</fullName>
    </submittedName>
</protein>
<dbReference type="GO" id="GO:0022904">
    <property type="term" value="P:respiratory electron transport chain"/>
    <property type="evidence" value="ECO:0007669"/>
    <property type="project" value="TreeGrafter"/>
</dbReference>
<name>A0A077DCY3_9BURK</name>
<dbReference type="InterPro" id="IPR006094">
    <property type="entry name" value="Oxid_FAD_bind_N"/>
</dbReference>
<dbReference type="OrthoDB" id="8522822at2"/>
<dbReference type="InterPro" id="IPR051264">
    <property type="entry name" value="FAD-oxidored/transferase_4"/>
</dbReference>
<comment type="cofactor">
    <cofactor evidence="1">
        <name>FAD</name>
        <dbReference type="ChEBI" id="CHEBI:57692"/>
    </cofactor>
</comment>
<dbReference type="PANTHER" id="PTHR43716">
    <property type="entry name" value="D-2-HYDROXYGLUTARATE DEHYDROGENASE, MITOCHONDRIAL"/>
    <property type="match status" value="1"/>
</dbReference>
<proteinExistence type="inferred from homology"/>
<dbReference type="InterPro" id="IPR016166">
    <property type="entry name" value="FAD-bd_PCMH"/>
</dbReference>
<dbReference type="SUPFAM" id="SSF56176">
    <property type="entry name" value="FAD-binding/transporter-associated domain-like"/>
    <property type="match status" value="1"/>
</dbReference>